<evidence type="ECO:0000313" key="4">
    <source>
        <dbReference type="Proteomes" id="UP000747542"/>
    </source>
</evidence>
<dbReference type="OrthoDB" id="6591467at2759"/>
<evidence type="ECO:0000256" key="1">
    <source>
        <dbReference type="SAM" id="MobiDB-lite"/>
    </source>
</evidence>
<proteinExistence type="predicted"/>
<feature type="chain" id="PRO_5035161110" evidence="2">
    <location>
        <begin position="24"/>
        <end position="328"/>
    </location>
</feature>
<accession>A0A8J5JJN1</accession>
<evidence type="ECO:0000313" key="3">
    <source>
        <dbReference type="EMBL" id="KAG7159752.1"/>
    </source>
</evidence>
<reference evidence="3" key="1">
    <citation type="journal article" date="2021" name="Sci. Adv.">
        <title>The American lobster genome reveals insights on longevity, neural, and immune adaptations.</title>
        <authorList>
            <person name="Polinski J.M."/>
            <person name="Zimin A.V."/>
            <person name="Clark K.F."/>
            <person name="Kohn A.B."/>
            <person name="Sadowski N."/>
            <person name="Timp W."/>
            <person name="Ptitsyn A."/>
            <person name="Khanna P."/>
            <person name="Romanova D.Y."/>
            <person name="Williams P."/>
            <person name="Greenwood S.J."/>
            <person name="Moroz L.L."/>
            <person name="Walt D.R."/>
            <person name="Bodnar A.G."/>
        </authorList>
    </citation>
    <scope>NUCLEOTIDE SEQUENCE</scope>
    <source>
        <strain evidence="3">GMGI-L3</strain>
    </source>
</reference>
<name>A0A8J5JJN1_HOMAM</name>
<feature type="region of interest" description="Disordered" evidence="1">
    <location>
        <begin position="270"/>
        <end position="328"/>
    </location>
</feature>
<feature type="compositionally biased region" description="Low complexity" evidence="1">
    <location>
        <begin position="270"/>
        <end position="281"/>
    </location>
</feature>
<dbReference type="EMBL" id="JAHLQT010032328">
    <property type="protein sequence ID" value="KAG7159752.1"/>
    <property type="molecule type" value="Genomic_DNA"/>
</dbReference>
<feature type="signal peptide" evidence="2">
    <location>
        <begin position="1"/>
        <end position="23"/>
    </location>
</feature>
<protein>
    <submittedName>
        <fullName evidence="3">Uncharacterized protein</fullName>
    </submittedName>
</protein>
<sequence>MRLLNRWVMVVVVVTAVASPATQMSVRRQLHDDTQTTTADPSFLSDDGIEGFAAQLFSPSTGHSISQQQVTSHDLGRDFRGTSTGSSRQFRVTSGEPGVDMLLTTLGDSVNGDQRTVMALLKSLMVDGAENTMAMQMVRKTAGGRKKGSQGPLDEPLQDQGQVEGHLGPELGQIAGQMVEAAHQQMAEFTLEPHLGPAILPFDVPEGYFVPFLPRRAFGVENGVSRPPHGHGSFYTHRPPGLVDVPNSPAFGFLFSGYRRFDPEAIPQQQDPLQALPPQDIVPESPVPEDDLRESPVPQHDLHESPVPQDDPHETPVPEDDLHESPAS</sequence>
<comment type="caution">
    <text evidence="3">The sequence shown here is derived from an EMBL/GenBank/DDBJ whole genome shotgun (WGS) entry which is preliminary data.</text>
</comment>
<feature type="compositionally biased region" description="Basic and acidic residues" evidence="1">
    <location>
        <begin position="300"/>
        <end position="316"/>
    </location>
</feature>
<keyword evidence="4" id="KW-1185">Reference proteome</keyword>
<organism evidence="3 4">
    <name type="scientific">Homarus americanus</name>
    <name type="common">American lobster</name>
    <dbReference type="NCBI Taxonomy" id="6706"/>
    <lineage>
        <taxon>Eukaryota</taxon>
        <taxon>Metazoa</taxon>
        <taxon>Ecdysozoa</taxon>
        <taxon>Arthropoda</taxon>
        <taxon>Crustacea</taxon>
        <taxon>Multicrustacea</taxon>
        <taxon>Malacostraca</taxon>
        <taxon>Eumalacostraca</taxon>
        <taxon>Eucarida</taxon>
        <taxon>Decapoda</taxon>
        <taxon>Pleocyemata</taxon>
        <taxon>Astacidea</taxon>
        <taxon>Nephropoidea</taxon>
        <taxon>Nephropidae</taxon>
        <taxon>Homarus</taxon>
    </lineage>
</organism>
<keyword evidence="2" id="KW-0732">Signal</keyword>
<dbReference type="AlphaFoldDB" id="A0A8J5JJN1"/>
<gene>
    <name evidence="3" type="ORF">Hamer_G021132</name>
</gene>
<dbReference type="Proteomes" id="UP000747542">
    <property type="component" value="Unassembled WGS sequence"/>
</dbReference>
<evidence type="ECO:0000256" key="2">
    <source>
        <dbReference type="SAM" id="SignalP"/>
    </source>
</evidence>